<organism evidence="1 2">
    <name type="scientific">Pseudoflavonifractor capillosus ATCC 29799</name>
    <dbReference type="NCBI Taxonomy" id="411467"/>
    <lineage>
        <taxon>Bacteria</taxon>
        <taxon>Bacillati</taxon>
        <taxon>Bacillota</taxon>
        <taxon>Clostridia</taxon>
        <taxon>Eubacteriales</taxon>
        <taxon>Oscillospiraceae</taxon>
        <taxon>Pseudoflavonifractor</taxon>
    </lineage>
</organism>
<dbReference type="AlphaFoldDB" id="A6NQM0"/>
<evidence type="ECO:0000313" key="1">
    <source>
        <dbReference type="EMBL" id="EDN01825.1"/>
    </source>
</evidence>
<dbReference type="STRING" id="411467.BACCAP_00491"/>
<reference evidence="1 2" key="2">
    <citation type="submission" date="2007-06" db="EMBL/GenBank/DDBJ databases">
        <title>Draft genome sequence of Pseudoflavonifractor capillosus ATCC 29799.</title>
        <authorList>
            <person name="Sudarsanam P."/>
            <person name="Ley R."/>
            <person name="Guruge J."/>
            <person name="Turnbaugh P.J."/>
            <person name="Mahowald M."/>
            <person name="Liep D."/>
            <person name="Gordon J."/>
        </authorList>
    </citation>
    <scope>NUCLEOTIDE SEQUENCE [LARGE SCALE GENOMIC DNA]</scope>
    <source>
        <strain evidence="1 2">ATCC 29799</strain>
    </source>
</reference>
<reference evidence="1 2" key="1">
    <citation type="submission" date="2007-04" db="EMBL/GenBank/DDBJ databases">
        <authorList>
            <person name="Fulton L."/>
            <person name="Clifton S."/>
            <person name="Fulton B."/>
            <person name="Xu J."/>
            <person name="Minx P."/>
            <person name="Pepin K.H."/>
            <person name="Johnson M."/>
            <person name="Thiruvilangam P."/>
            <person name="Bhonagiri V."/>
            <person name="Nash W.E."/>
            <person name="Mardis E.R."/>
            <person name="Wilson R.K."/>
        </authorList>
    </citation>
    <scope>NUCLEOTIDE SEQUENCE [LARGE SCALE GENOMIC DNA]</scope>
    <source>
        <strain evidence="1 2">ATCC 29799</strain>
    </source>
</reference>
<evidence type="ECO:0000313" key="2">
    <source>
        <dbReference type="Proteomes" id="UP000003639"/>
    </source>
</evidence>
<name>A6NQM0_9FIRM</name>
<dbReference type="EMBL" id="AAXG02000004">
    <property type="protein sequence ID" value="EDN01825.1"/>
    <property type="molecule type" value="Genomic_DNA"/>
</dbReference>
<keyword evidence="2" id="KW-1185">Reference proteome</keyword>
<gene>
    <name evidence="1" type="ORF">BACCAP_00491</name>
</gene>
<protein>
    <submittedName>
        <fullName evidence="1">Uncharacterized protein</fullName>
    </submittedName>
</protein>
<proteinExistence type="predicted"/>
<accession>A6NQM0</accession>
<sequence length="90" mass="10392">MHNTFSDVILILACFHKKSSGKKTLFLPHRSGTIKNGIKMDKYLCKNYTNQKVDYSHCPKKPQNWQKAATAMWNKNVFTRGSDLSTTRIE</sequence>
<comment type="caution">
    <text evidence="1">The sequence shown here is derived from an EMBL/GenBank/DDBJ whole genome shotgun (WGS) entry which is preliminary data.</text>
</comment>
<dbReference type="Proteomes" id="UP000003639">
    <property type="component" value="Unassembled WGS sequence"/>
</dbReference>